<dbReference type="Proteomes" id="UP000244066">
    <property type="component" value="Unassembled WGS sequence"/>
</dbReference>
<evidence type="ECO:0000313" key="3">
    <source>
        <dbReference type="EMBL" id="PUA33748.1"/>
    </source>
</evidence>
<feature type="transmembrane region" description="Helical" evidence="2">
    <location>
        <begin position="40"/>
        <end position="61"/>
    </location>
</feature>
<feature type="transmembrane region" description="Helical" evidence="2">
    <location>
        <begin position="6"/>
        <end position="28"/>
    </location>
</feature>
<feature type="compositionally biased region" description="Low complexity" evidence="1">
    <location>
        <begin position="63"/>
        <end position="73"/>
    </location>
</feature>
<sequence>MNRDQAIGALIMVVSIAVLVFYFWLVFLSPTPWQLLTIQITAFLGVGLILAILAWIGYTLATTPAPEPLPELTQETKSEQESEKKE</sequence>
<name>A0A2R7Y881_9ARCH</name>
<reference evidence="3 4" key="1">
    <citation type="submission" date="2017-04" db="EMBL/GenBank/DDBJ databases">
        <title>Draft Aigarchaeota genome from a New Zealand hot spring.</title>
        <authorList>
            <person name="Reysenbach A.-L."/>
            <person name="Donaho J.A."/>
            <person name="Gerhart J."/>
            <person name="Kelley J.F."/>
            <person name="Kouba K."/>
            <person name="Podar M."/>
            <person name="Stott M."/>
        </authorList>
    </citation>
    <scope>NUCLEOTIDE SEQUENCE [LARGE SCALE GENOMIC DNA]</scope>
    <source>
        <strain evidence="3">NZ13_MG1</strain>
    </source>
</reference>
<dbReference type="EMBL" id="NDWU01000004">
    <property type="protein sequence ID" value="PUA33748.1"/>
    <property type="molecule type" value="Genomic_DNA"/>
</dbReference>
<evidence type="ECO:0000256" key="1">
    <source>
        <dbReference type="SAM" id="MobiDB-lite"/>
    </source>
</evidence>
<gene>
    <name evidence="3" type="ORF">B9J98_02045</name>
</gene>
<feature type="region of interest" description="Disordered" evidence="1">
    <location>
        <begin position="63"/>
        <end position="86"/>
    </location>
</feature>
<proteinExistence type="predicted"/>
<feature type="compositionally biased region" description="Basic and acidic residues" evidence="1">
    <location>
        <begin position="74"/>
        <end position="86"/>
    </location>
</feature>
<protein>
    <submittedName>
        <fullName evidence="3">Transcriptional regulator</fullName>
    </submittedName>
</protein>
<keyword evidence="2" id="KW-0472">Membrane</keyword>
<dbReference type="AlphaFoldDB" id="A0A2R7Y881"/>
<keyword evidence="2" id="KW-0812">Transmembrane</keyword>
<accession>A0A2R7Y881</accession>
<comment type="caution">
    <text evidence="3">The sequence shown here is derived from an EMBL/GenBank/DDBJ whole genome shotgun (WGS) entry which is preliminary data.</text>
</comment>
<evidence type="ECO:0000313" key="4">
    <source>
        <dbReference type="Proteomes" id="UP000244066"/>
    </source>
</evidence>
<organism evidence="3 4">
    <name type="scientific">Candidatus Terraquivivens tikiterensis</name>
    <dbReference type="NCBI Taxonomy" id="1980982"/>
    <lineage>
        <taxon>Archaea</taxon>
        <taxon>Nitrososphaerota</taxon>
        <taxon>Candidatus Wolframiiraptoraceae</taxon>
        <taxon>Candidatus Terraquivivens</taxon>
    </lineage>
</organism>
<keyword evidence="2" id="KW-1133">Transmembrane helix</keyword>
<evidence type="ECO:0000256" key="2">
    <source>
        <dbReference type="SAM" id="Phobius"/>
    </source>
</evidence>